<dbReference type="Pfam" id="PF06831">
    <property type="entry name" value="H2TH"/>
    <property type="match status" value="1"/>
</dbReference>
<evidence type="ECO:0000313" key="20">
    <source>
        <dbReference type="Proteomes" id="UP000027182"/>
    </source>
</evidence>
<dbReference type="NCBIfam" id="NF002211">
    <property type="entry name" value="PRK01103.1"/>
    <property type="match status" value="1"/>
</dbReference>
<dbReference type="PROSITE" id="PS51068">
    <property type="entry name" value="FPG_CAT"/>
    <property type="match status" value="1"/>
</dbReference>
<comment type="catalytic activity">
    <reaction evidence="15">
        <text>2'-deoxyribonucleotide-(2'-deoxyribose 5'-phosphate)-2'-deoxyribonucleotide-DNA = a 3'-end 2'-deoxyribonucleotide-(2,3-dehydro-2,3-deoxyribose 5'-phosphate)-DNA + a 5'-end 5'-phospho-2'-deoxyribonucleoside-DNA + H(+)</text>
        <dbReference type="Rhea" id="RHEA:66592"/>
        <dbReference type="Rhea" id="RHEA-COMP:13180"/>
        <dbReference type="Rhea" id="RHEA-COMP:16897"/>
        <dbReference type="Rhea" id="RHEA-COMP:17067"/>
        <dbReference type="ChEBI" id="CHEBI:15378"/>
        <dbReference type="ChEBI" id="CHEBI:136412"/>
        <dbReference type="ChEBI" id="CHEBI:157695"/>
        <dbReference type="ChEBI" id="CHEBI:167181"/>
        <dbReference type="EC" id="4.2.99.18"/>
    </reaction>
</comment>
<keyword evidence="13" id="KW-0511">Multifunctional enzyme</keyword>
<dbReference type="GO" id="GO:0140078">
    <property type="term" value="F:class I DNA-(apurinic or apyrimidinic site) endonuclease activity"/>
    <property type="evidence" value="ECO:0007669"/>
    <property type="project" value="UniProtKB-EC"/>
</dbReference>
<dbReference type="GO" id="GO:0034039">
    <property type="term" value="F:8-oxo-7,8-dihydroguanine DNA N-glycosylase activity"/>
    <property type="evidence" value="ECO:0007669"/>
    <property type="project" value="TreeGrafter"/>
</dbReference>
<dbReference type="HOGENOM" id="CLU_038423_1_3_14"/>
<dbReference type="SMART" id="SM00898">
    <property type="entry name" value="Fapy_DNA_glyco"/>
    <property type="match status" value="1"/>
</dbReference>
<dbReference type="InterPro" id="IPR015887">
    <property type="entry name" value="DNA_glyclase_Znf_dom_DNA_BS"/>
</dbReference>
<keyword evidence="8" id="KW-0378">Hydrolase</keyword>
<comment type="subunit">
    <text evidence="4">Monomer.</text>
</comment>
<evidence type="ECO:0000256" key="8">
    <source>
        <dbReference type="ARBA" id="ARBA00022801"/>
    </source>
</evidence>
<dbReference type="InterPro" id="IPR015886">
    <property type="entry name" value="H2TH_FPG"/>
</dbReference>
<dbReference type="SUPFAM" id="SSF46946">
    <property type="entry name" value="S13-like H2TH domain"/>
    <property type="match status" value="1"/>
</dbReference>
<dbReference type="Gene3D" id="1.10.8.50">
    <property type="match status" value="1"/>
</dbReference>
<evidence type="ECO:0000256" key="1">
    <source>
        <dbReference type="ARBA" id="ARBA00001668"/>
    </source>
</evidence>
<dbReference type="SUPFAM" id="SSF81624">
    <property type="entry name" value="N-terminal domain of MutM-like DNA repair proteins"/>
    <property type="match status" value="1"/>
</dbReference>
<dbReference type="InterPro" id="IPR010979">
    <property type="entry name" value="Ribosomal_uS13-like_H2TH"/>
</dbReference>
<keyword evidence="14" id="KW-0326">Glycosidase</keyword>
<comment type="catalytic activity">
    <reaction evidence="1">
        <text>Hydrolysis of DNA containing ring-opened 7-methylguanine residues, releasing 2,6-diamino-4-hydroxy-5-(N-methyl)formamidopyrimidine.</text>
        <dbReference type="EC" id="3.2.2.23"/>
    </reaction>
</comment>
<evidence type="ECO:0000256" key="9">
    <source>
        <dbReference type="ARBA" id="ARBA00022833"/>
    </source>
</evidence>
<evidence type="ECO:0000256" key="14">
    <source>
        <dbReference type="ARBA" id="ARBA00023295"/>
    </source>
</evidence>
<keyword evidence="12" id="KW-0456">Lyase</keyword>
<evidence type="ECO:0000256" key="15">
    <source>
        <dbReference type="ARBA" id="ARBA00044632"/>
    </source>
</evidence>
<dbReference type="SUPFAM" id="SSF57716">
    <property type="entry name" value="Glucocorticoid receptor-like (DNA-binding domain)"/>
    <property type="match status" value="1"/>
</dbReference>
<dbReference type="NCBIfam" id="TIGR00577">
    <property type="entry name" value="fpg"/>
    <property type="match status" value="1"/>
</dbReference>
<dbReference type="SMR" id="A0A059Y8L8"/>
<dbReference type="Pfam" id="PF06827">
    <property type="entry name" value="zf-FPG_IleRS"/>
    <property type="match status" value="1"/>
</dbReference>
<dbReference type="AlphaFoldDB" id="A0A059Y8L8"/>
<keyword evidence="7 16" id="KW-0863">Zinc-finger</keyword>
<dbReference type="InterPro" id="IPR012319">
    <property type="entry name" value="FPG_cat"/>
</dbReference>
<dbReference type="KEGG" id="mbq:K668_02240"/>
<keyword evidence="10" id="KW-0238">DNA-binding</keyword>
<dbReference type="GO" id="GO:0006284">
    <property type="term" value="P:base-excision repair"/>
    <property type="evidence" value="ECO:0007669"/>
    <property type="project" value="InterPro"/>
</dbReference>
<dbReference type="PATRIC" id="fig|1316930.3.peg.460"/>
<evidence type="ECO:0000256" key="7">
    <source>
        <dbReference type="ARBA" id="ARBA00022771"/>
    </source>
</evidence>
<evidence type="ECO:0000256" key="16">
    <source>
        <dbReference type="PROSITE-ProRule" id="PRU00391"/>
    </source>
</evidence>
<dbReference type="PANTHER" id="PTHR22993:SF9">
    <property type="entry name" value="FORMAMIDOPYRIMIDINE-DNA GLYCOSYLASE"/>
    <property type="match status" value="1"/>
</dbReference>
<dbReference type="EMBL" id="CP005933">
    <property type="protein sequence ID" value="AIA34026.1"/>
    <property type="molecule type" value="Genomic_DNA"/>
</dbReference>
<dbReference type="Gene3D" id="3.20.190.10">
    <property type="entry name" value="MutM-like, N-terminal"/>
    <property type="match status" value="1"/>
</dbReference>
<protein>
    <submittedName>
        <fullName evidence="19">Formamidopyrimidine-DNA glycosylase</fullName>
    </submittedName>
</protein>
<organism evidence="19 20">
    <name type="scientific">Mycoplasmopsis bovis CQ-W70</name>
    <dbReference type="NCBI Taxonomy" id="1316930"/>
    <lineage>
        <taxon>Bacteria</taxon>
        <taxon>Bacillati</taxon>
        <taxon>Mycoplasmatota</taxon>
        <taxon>Mycoplasmoidales</taxon>
        <taxon>Metamycoplasmataceae</taxon>
        <taxon>Mycoplasmopsis</taxon>
    </lineage>
</organism>
<feature type="domain" description="FPG-type" evidence="17">
    <location>
        <begin position="238"/>
        <end position="272"/>
    </location>
</feature>
<evidence type="ECO:0000259" key="17">
    <source>
        <dbReference type="PROSITE" id="PS51066"/>
    </source>
</evidence>
<proteinExistence type="inferred from homology"/>
<evidence type="ECO:0000256" key="6">
    <source>
        <dbReference type="ARBA" id="ARBA00022763"/>
    </source>
</evidence>
<name>A0A059Y8L8_MYCBV</name>
<evidence type="ECO:0000259" key="18">
    <source>
        <dbReference type="PROSITE" id="PS51068"/>
    </source>
</evidence>
<dbReference type="InterPro" id="IPR000214">
    <property type="entry name" value="Znf_DNA_glyclase/AP_lyase"/>
</dbReference>
<evidence type="ECO:0000256" key="3">
    <source>
        <dbReference type="ARBA" id="ARBA00009409"/>
    </source>
</evidence>
<reference evidence="19 20" key="1">
    <citation type="submission" date="2013-04" db="EMBL/GenBank/DDBJ databases">
        <authorList>
            <person name="Lin L."/>
            <person name="Zeng Z."/>
            <person name="Xie J."/>
            <person name="Luo L."/>
            <person name="Yang Z."/>
            <person name="Liang W."/>
            <person name="Lin H."/>
            <person name="Dong C."/>
            <person name="Sun Y."/>
        </authorList>
    </citation>
    <scope>NUCLEOTIDE SEQUENCE [LARGE SCALE GENOMIC DNA]</scope>
    <source>
        <strain evidence="19 20">CQ-W70</strain>
    </source>
</reference>
<evidence type="ECO:0000256" key="5">
    <source>
        <dbReference type="ARBA" id="ARBA00022723"/>
    </source>
</evidence>
<dbReference type="InterPro" id="IPR035937">
    <property type="entry name" value="FPG_N"/>
</dbReference>
<dbReference type="Proteomes" id="UP000027182">
    <property type="component" value="Chromosome"/>
</dbReference>
<keyword evidence="5" id="KW-0479">Metal-binding</keyword>
<keyword evidence="11" id="KW-0234">DNA repair</keyword>
<evidence type="ECO:0000313" key="19">
    <source>
        <dbReference type="EMBL" id="AIA34026.1"/>
    </source>
</evidence>
<dbReference type="GO" id="GO:0008270">
    <property type="term" value="F:zinc ion binding"/>
    <property type="evidence" value="ECO:0007669"/>
    <property type="project" value="UniProtKB-KW"/>
</dbReference>
<evidence type="ECO:0000256" key="2">
    <source>
        <dbReference type="ARBA" id="ARBA00001947"/>
    </source>
</evidence>
<gene>
    <name evidence="19" type="ORF">K668_02240</name>
</gene>
<dbReference type="FunFam" id="1.10.8.50:FF:000003">
    <property type="entry name" value="Formamidopyrimidine-DNA glycosylase"/>
    <property type="match status" value="1"/>
</dbReference>
<dbReference type="Pfam" id="PF01149">
    <property type="entry name" value="Fapy_DNA_glyco"/>
    <property type="match status" value="1"/>
</dbReference>
<comment type="similarity">
    <text evidence="3">Belongs to the FPG family.</text>
</comment>
<evidence type="ECO:0000256" key="13">
    <source>
        <dbReference type="ARBA" id="ARBA00023268"/>
    </source>
</evidence>
<dbReference type="PANTHER" id="PTHR22993">
    <property type="entry name" value="FORMAMIDOPYRIMIDINE-DNA GLYCOSYLASE"/>
    <property type="match status" value="1"/>
</dbReference>
<sequence>MPELPEVKTVVKALKSNIKNAKITDVFVFLDKLIKNVSPQEFKEYLLNETILDIYNVGKNIIFKLSKDKNLISHLRMTGKYFTDTSLHHKRKHDYVIFELNNQMYLFYNDSRQFGTFHIKDESELFTTKPLDKLGKEVDQIDPDKLYQLIKNKTIPIKSFLLDQSYILGIGNIYANEILYLSGVNPWTKVNKIPYAKLIQILNNTKIILDKATELGGSTIVDFSGLNGAEGQFQNHLQVHMRANLPCNKCKTLIKQETIAQRMTYYCPLCQKENYEQEK</sequence>
<dbReference type="GO" id="GO:0003684">
    <property type="term" value="F:damaged DNA binding"/>
    <property type="evidence" value="ECO:0007669"/>
    <property type="project" value="InterPro"/>
</dbReference>
<accession>A0A059Y8L8</accession>
<dbReference type="PROSITE" id="PS01242">
    <property type="entry name" value="ZF_FPG_1"/>
    <property type="match status" value="1"/>
</dbReference>
<dbReference type="GO" id="GO:0003690">
    <property type="term" value="F:double-stranded DNA binding"/>
    <property type="evidence" value="ECO:0007669"/>
    <property type="project" value="UniProtKB-ARBA"/>
</dbReference>
<dbReference type="PROSITE" id="PS51066">
    <property type="entry name" value="ZF_FPG_2"/>
    <property type="match status" value="1"/>
</dbReference>
<evidence type="ECO:0000256" key="10">
    <source>
        <dbReference type="ARBA" id="ARBA00023125"/>
    </source>
</evidence>
<feature type="domain" description="Formamidopyrimidine-DNA glycosylase catalytic" evidence="18">
    <location>
        <begin position="2"/>
        <end position="115"/>
    </location>
</feature>
<dbReference type="CDD" id="cd08966">
    <property type="entry name" value="EcFpg-like_N"/>
    <property type="match status" value="1"/>
</dbReference>
<dbReference type="RefSeq" id="WP_013954833.1">
    <property type="nucleotide sequence ID" value="NZ_CP005933.1"/>
</dbReference>
<keyword evidence="9" id="KW-0862">Zinc</keyword>
<evidence type="ECO:0000256" key="4">
    <source>
        <dbReference type="ARBA" id="ARBA00011245"/>
    </source>
</evidence>
<dbReference type="SMART" id="SM01232">
    <property type="entry name" value="H2TH"/>
    <property type="match status" value="1"/>
</dbReference>
<evidence type="ECO:0000256" key="11">
    <source>
        <dbReference type="ARBA" id="ARBA00023204"/>
    </source>
</evidence>
<dbReference type="InterPro" id="IPR020629">
    <property type="entry name" value="FPG_Glyclase"/>
</dbReference>
<comment type="cofactor">
    <cofactor evidence="2">
        <name>Zn(2+)</name>
        <dbReference type="ChEBI" id="CHEBI:29105"/>
    </cofactor>
</comment>
<keyword evidence="6" id="KW-0227">DNA damage</keyword>
<dbReference type="InterPro" id="IPR010663">
    <property type="entry name" value="Znf_FPG/IleRS"/>
</dbReference>
<evidence type="ECO:0000256" key="12">
    <source>
        <dbReference type="ARBA" id="ARBA00023239"/>
    </source>
</evidence>